<evidence type="ECO:0000256" key="4">
    <source>
        <dbReference type="ARBA" id="ARBA00022827"/>
    </source>
</evidence>
<dbReference type="InterPro" id="IPR036188">
    <property type="entry name" value="FAD/NAD-bd_sf"/>
</dbReference>
<dbReference type="GO" id="GO:0050660">
    <property type="term" value="F:flavin adenine dinucleotide binding"/>
    <property type="evidence" value="ECO:0007669"/>
    <property type="project" value="InterPro"/>
</dbReference>
<dbReference type="PROSITE" id="PS00624">
    <property type="entry name" value="GMC_OXRED_2"/>
    <property type="match status" value="1"/>
</dbReference>
<dbReference type="GO" id="GO:0016614">
    <property type="term" value="F:oxidoreductase activity, acting on CH-OH group of donors"/>
    <property type="evidence" value="ECO:0007669"/>
    <property type="project" value="InterPro"/>
</dbReference>
<keyword evidence="4 5" id="KW-0274">FAD</keyword>
<proteinExistence type="inferred from homology"/>
<evidence type="ECO:0000256" key="3">
    <source>
        <dbReference type="ARBA" id="ARBA00022630"/>
    </source>
</evidence>
<evidence type="ECO:0000256" key="6">
    <source>
        <dbReference type="RuleBase" id="RU003968"/>
    </source>
</evidence>
<protein>
    <submittedName>
        <fullName evidence="9">Alcohol dehydrogenase [acceptor]</fullName>
        <ecNumber evidence="9">1.1.99.-</ecNumber>
    </submittedName>
</protein>
<feature type="binding site" evidence="5">
    <location>
        <position position="87"/>
    </location>
    <ligand>
        <name>FAD</name>
        <dbReference type="ChEBI" id="CHEBI:57692"/>
    </ligand>
</feature>
<dbReference type="Gene3D" id="3.50.50.60">
    <property type="entry name" value="FAD/NAD(P)-binding domain"/>
    <property type="match status" value="1"/>
</dbReference>
<evidence type="ECO:0000256" key="5">
    <source>
        <dbReference type="PIRSR" id="PIRSR000137-2"/>
    </source>
</evidence>
<dbReference type="EC" id="1.1.99.-" evidence="9"/>
<dbReference type="Proteomes" id="UP000268844">
    <property type="component" value="Unassembled WGS sequence"/>
</dbReference>
<keyword evidence="9" id="KW-0560">Oxidoreductase</keyword>
<keyword evidence="10" id="KW-1185">Reference proteome</keyword>
<dbReference type="InterPro" id="IPR000172">
    <property type="entry name" value="GMC_OxRdtase_N"/>
</dbReference>
<accession>A0A447IDZ3</accession>
<organism evidence="9 10">
    <name type="scientific">Devosia equisanguinis</name>
    <dbReference type="NCBI Taxonomy" id="2490941"/>
    <lineage>
        <taxon>Bacteria</taxon>
        <taxon>Pseudomonadati</taxon>
        <taxon>Pseudomonadota</taxon>
        <taxon>Alphaproteobacteria</taxon>
        <taxon>Hyphomicrobiales</taxon>
        <taxon>Devosiaceae</taxon>
        <taxon>Devosia</taxon>
    </lineage>
</organism>
<evidence type="ECO:0000259" key="7">
    <source>
        <dbReference type="PROSITE" id="PS00623"/>
    </source>
</evidence>
<dbReference type="PIRSF" id="PIRSF000137">
    <property type="entry name" value="Alcohol_oxidase"/>
    <property type="match status" value="1"/>
</dbReference>
<comment type="similarity">
    <text evidence="2 6">Belongs to the GMC oxidoreductase family.</text>
</comment>
<evidence type="ECO:0000256" key="2">
    <source>
        <dbReference type="ARBA" id="ARBA00010790"/>
    </source>
</evidence>
<name>A0A447IDZ3_9HYPH</name>
<evidence type="ECO:0000259" key="8">
    <source>
        <dbReference type="PROSITE" id="PS00624"/>
    </source>
</evidence>
<dbReference type="SUPFAM" id="SSF54373">
    <property type="entry name" value="FAD-linked reductases, C-terminal domain"/>
    <property type="match status" value="1"/>
</dbReference>
<feature type="domain" description="Glucose-methanol-choline oxidoreductase N-terminal" evidence="7">
    <location>
        <begin position="85"/>
        <end position="108"/>
    </location>
</feature>
<comment type="cofactor">
    <cofactor evidence="1 5">
        <name>FAD</name>
        <dbReference type="ChEBI" id="CHEBI:57692"/>
    </cofactor>
</comment>
<keyword evidence="3 6" id="KW-0285">Flavoprotein</keyword>
<evidence type="ECO:0000313" key="9">
    <source>
        <dbReference type="EMBL" id="VDS05703.1"/>
    </source>
</evidence>
<dbReference type="Pfam" id="PF00732">
    <property type="entry name" value="GMC_oxred_N"/>
    <property type="match status" value="1"/>
</dbReference>
<sequence>MTTTSFETDYVIVGGGSAGCTLAARLSEDSATSVTLLEAGGRDWNPWIHVPIGYGKTIVDPSLNWRYETEKGAEIADRPMYWARGKVLGGSSSINGLLYVRGQAGDYDHWRQLGNAGWSYEDVLPYFKKAENQENGADEFHGDDGPLAVSNLRERNPLCDAFIDSAVEAGIPRNDDFNGANQEGIGYYQITTRNARRCSAAVAYLHPASKRPNLRVVTKAAAEKIIFEGTKAVGVQYEQGGRSVIVRARREVILSAGSIASPQLLMLSGVGPAAHLAEFGIPVVADVAGVGENLQDHYGAIITYKSRLPLTVNDIMTSPVRQVKAGLEYLLFRKGPLTISAAQVGAFVKSGPQATTPDIQFLFQTFSHDEYDAGLHKFSGFANVVCPVRPESRGTLKLRSASAKDSPSMQPNYLAAEADRRILVDAMKISRKVAERAAIRSHIVAEYSPGPQVQSDDELLAYARETGLSIAHQVGTCKMGQDAMAVVDETLKVRGVQNLRVVDASIMPTLVSGNTNAPTIMIAEKAADMIRRQSL</sequence>
<dbReference type="AlphaFoldDB" id="A0A447IDZ3"/>
<dbReference type="Pfam" id="PF05199">
    <property type="entry name" value="GMC_oxred_C"/>
    <property type="match status" value="1"/>
</dbReference>
<feature type="domain" description="Glucose-methanol-choline oxidoreductase N-terminal" evidence="8">
    <location>
        <begin position="257"/>
        <end position="271"/>
    </location>
</feature>
<dbReference type="SUPFAM" id="SSF51905">
    <property type="entry name" value="FAD/NAD(P)-binding domain"/>
    <property type="match status" value="1"/>
</dbReference>
<dbReference type="PANTHER" id="PTHR11552">
    <property type="entry name" value="GLUCOSE-METHANOL-CHOLINE GMC OXIDOREDUCTASE"/>
    <property type="match status" value="1"/>
</dbReference>
<dbReference type="NCBIfam" id="NF002550">
    <property type="entry name" value="PRK02106.1"/>
    <property type="match status" value="1"/>
</dbReference>
<dbReference type="PANTHER" id="PTHR11552:SF147">
    <property type="entry name" value="CHOLINE DEHYDROGENASE, MITOCHONDRIAL"/>
    <property type="match status" value="1"/>
</dbReference>
<dbReference type="InterPro" id="IPR007867">
    <property type="entry name" value="GMC_OxRtase_C"/>
</dbReference>
<reference evidence="9 10" key="1">
    <citation type="submission" date="2018-12" db="EMBL/GenBank/DDBJ databases">
        <authorList>
            <person name="Criscuolo A."/>
        </authorList>
    </citation>
    <scope>NUCLEOTIDE SEQUENCE [LARGE SCALE GENOMIC DNA]</scope>
    <source>
        <strain evidence="9">ACIP1116281</strain>
    </source>
</reference>
<dbReference type="PROSITE" id="PS00623">
    <property type="entry name" value="GMC_OXRED_1"/>
    <property type="match status" value="1"/>
</dbReference>
<dbReference type="OrthoDB" id="9785276at2"/>
<evidence type="ECO:0000313" key="10">
    <source>
        <dbReference type="Proteomes" id="UP000268844"/>
    </source>
</evidence>
<dbReference type="Gene3D" id="3.30.560.10">
    <property type="entry name" value="Glucose Oxidase, domain 3"/>
    <property type="match status" value="1"/>
</dbReference>
<dbReference type="EMBL" id="UZWD01000035">
    <property type="protein sequence ID" value="VDS05703.1"/>
    <property type="molecule type" value="Genomic_DNA"/>
</dbReference>
<evidence type="ECO:0000256" key="1">
    <source>
        <dbReference type="ARBA" id="ARBA00001974"/>
    </source>
</evidence>
<dbReference type="InterPro" id="IPR012132">
    <property type="entry name" value="GMC_OxRdtase"/>
</dbReference>
<gene>
    <name evidence="9" type="primary">alkJ_2</name>
    <name evidence="9" type="ORF">DEVEQU_02846</name>
</gene>